<dbReference type="HOGENOM" id="CLU_291801_0_0_1"/>
<feature type="compositionally biased region" description="Polar residues" evidence="1">
    <location>
        <begin position="165"/>
        <end position="174"/>
    </location>
</feature>
<evidence type="ECO:0000256" key="1">
    <source>
        <dbReference type="SAM" id="MobiDB-lite"/>
    </source>
</evidence>
<dbReference type="InParanoid" id="K3WRH7"/>
<dbReference type="InterPro" id="IPR048733">
    <property type="entry name" value="CFA69_ARM_dom"/>
</dbReference>
<dbReference type="AlphaFoldDB" id="K3WRH7"/>
<evidence type="ECO:0000259" key="2">
    <source>
        <dbReference type="Pfam" id="PF21049"/>
    </source>
</evidence>
<proteinExistence type="predicted"/>
<dbReference type="SUPFAM" id="SSF48371">
    <property type="entry name" value="ARM repeat"/>
    <property type="match status" value="2"/>
</dbReference>
<dbReference type="eggNOG" id="ENOG502QV2V">
    <property type="taxonomic scope" value="Eukaryota"/>
</dbReference>
<dbReference type="Pfam" id="PF21049">
    <property type="entry name" value="CFA69_ARM_rpt"/>
    <property type="match status" value="2"/>
</dbReference>
<name>K3WRH7_GLOUD</name>
<dbReference type="InterPro" id="IPR048732">
    <property type="entry name" value="CFA69"/>
</dbReference>
<feature type="region of interest" description="Disordered" evidence="1">
    <location>
        <begin position="116"/>
        <end position="198"/>
    </location>
</feature>
<organism evidence="3 4">
    <name type="scientific">Globisporangium ultimum (strain ATCC 200006 / CBS 805.95 / DAOM BR144)</name>
    <name type="common">Pythium ultimum</name>
    <dbReference type="NCBI Taxonomy" id="431595"/>
    <lineage>
        <taxon>Eukaryota</taxon>
        <taxon>Sar</taxon>
        <taxon>Stramenopiles</taxon>
        <taxon>Oomycota</taxon>
        <taxon>Peronosporomycetes</taxon>
        <taxon>Pythiales</taxon>
        <taxon>Pythiaceae</taxon>
        <taxon>Globisporangium</taxon>
    </lineage>
</organism>
<feature type="compositionally biased region" description="Polar residues" evidence="1">
    <location>
        <begin position="119"/>
        <end position="132"/>
    </location>
</feature>
<protein>
    <recommendedName>
        <fullName evidence="2">Cilia- and flagella-associated protein 69 ARM repeats domain-containing protein</fullName>
    </recommendedName>
</protein>
<dbReference type="OMA" id="RPIYADA"/>
<feature type="compositionally biased region" description="Basic and acidic residues" evidence="1">
    <location>
        <begin position="182"/>
        <end position="198"/>
    </location>
</feature>
<dbReference type="PANTHER" id="PTHR14716:SF0">
    <property type="entry name" value="CILIA- AND FLAGELLA-ASSOCIATED PROTEIN 69"/>
    <property type="match status" value="1"/>
</dbReference>
<reference evidence="4" key="1">
    <citation type="journal article" date="2010" name="Genome Biol.">
        <title>Genome sequence of the necrotrophic plant pathogen Pythium ultimum reveals original pathogenicity mechanisms and effector repertoire.</title>
        <authorList>
            <person name="Levesque C.A."/>
            <person name="Brouwer H."/>
            <person name="Cano L."/>
            <person name="Hamilton J.P."/>
            <person name="Holt C."/>
            <person name="Huitema E."/>
            <person name="Raffaele S."/>
            <person name="Robideau G.P."/>
            <person name="Thines M."/>
            <person name="Win J."/>
            <person name="Zerillo M.M."/>
            <person name="Beakes G.W."/>
            <person name="Boore J.L."/>
            <person name="Busam D."/>
            <person name="Dumas B."/>
            <person name="Ferriera S."/>
            <person name="Fuerstenberg S.I."/>
            <person name="Gachon C.M."/>
            <person name="Gaulin E."/>
            <person name="Govers F."/>
            <person name="Grenville-Briggs L."/>
            <person name="Horner N."/>
            <person name="Hostetler J."/>
            <person name="Jiang R.H."/>
            <person name="Johnson J."/>
            <person name="Krajaejun T."/>
            <person name="Lin H."/>
            <person name="Meijer H.J."/>
            <person name="Moore B."/>
            <person name="Morris P."/>
            <person name="Phuntmart V."/>
            <person name="Puiu D."/>
            <person name="Shetty J."/>
            <person name="Stajich J.E."/>
            <person name="Tripathy S."/>
            <person name="Wawra S."/>
            <person name="van West P."/>
            <person name="Whitty B.R."/>
            <person name="Coutinho P.M."/>
            <person name="Henrissat B."/>
            <person name="Martin F."/>
            <person name="Thomas P.D."/>
            <person name="Tyler B.M."/>
            <person name="De Vries R.P."/>
            <person name="Kamoun S."/>
            <person name="Yandell M."/>
            <person name="Tisserat N."/>
            <person name="Buell C.R."/>
        </authorList>
    </citation>
    <scope>NUCLEOTIDE SEQUENCE</scope>
    <source>
        <strain evidence="4">DAOM:BR144</strain>
    </source>
</reference>
<keyword evidence="4" id="KW-1185">Reference proteome</keyword>
<feature type="compositionally biased region" description="Low complexity" evidence="1">
    <location>
        <begin position="150"/>
        <end position="162"/>
    </location>
</feature>
<reference evidence="4" key="2">
    <citation type="submission" date="2010-04" db="EMBL/GenBank/DDBJ databases">
        <authorList>
            <person name="Buell R."/>
            <person name="Hamilton J."/>
            <person name="Hostetler J."/>
        </authorList>
    </citation>
    <scope>NUCLEOTIDE SEQUENCE [LARGE SCALE GENOMIC DNA]</scope>
    <source>
        <strain evidence="4">DAOM:BR144</strain>
    </source>
</reference>
<sequence>MCSKPFLRQKSNEEISNPALLHGILPTLSNLLSFDALEVQVAAAEALQQFAIGACLTRGSKPHGNNADTNTEDLRLSPRIFSQNLMEETGAVEAIVGVLYDLFPEEDNAEMIEAEAVQLSESNNNTERSTLLETERPAEAENAPMETDRPLSPSTPSTPLPSARFDSQSTTAVNDSEAVWGQDDRQQMEDRSEQNQTLDRESRMRAILFPIIDLIYEVSSNQRCAEVLVLSGALHYIVFILQGIRDAQDELLPLCIVILWNVLELCQEKMKCITKCASRRELLVQFRLRNAAYFLGNEFTCQTLLHTLELLFVHGYRKQDKEMRNECLMILHLLARRRRSLDHFYSTGLTACLLSYATAAEYHNQNKLKKQLTASSMLPFSSASAINANSHNCATNSDDDFEFKQVLWFLIAEIMGDHDANLSELVQFRFMETLLRYATVSNNSNGYENDGTLSVLNHIAPFILDHFYELRGHILLLDFLKQDTLGNCDAVEATVAAFASPPSRHTFAIRRNAIIACANMCRDHDDNRRRFYHANGVHFVTQYLEFDPSHSVLEENLLIGVVEAVRSCIVGDLNNETAFIHDNGVSKLLTIVESVPKAVKNQALAALAEICVNPSAIPSFLAWRSDSKETNNAIATQILLRIYADEEAIENSRMMEDAAAAEIVAATNARQSAFQSVTHCHSPFLVSTINSHGEIGRRDQSTSLVSPTSAAVASMRPQSPAFARLKDALKAAQNLASDTRNASLLLGLKDSESHSAINLKAKIYAVLANVSFACDLDKLTPRDQVMLEVAKEYPTFQLGEMWQNVHLALHAEGIRPIYADTLYIRRHIEHAYNISVCTKHAQKEIFSRTSEFDSAAENAFFQQILLQKHQEAQAEAFHRVNLRQNSTLKLHFDAKKTRLEFMRKQDPASFAAYESDERCRIEDPAPESDYSDLNSLEQKEAELRGRLGTITHRK</sequence>
<dbReference type="EMBL" id="GL376585">
    <property type="status" value="NOT_ANNOTATED_CDS"/>
    <property type="molecule type" value="Genomic_DNA"/>
</dbReference>
<feature type="region of interest" description="Disordered" evidence="1">
    <location>
        <begin position="915"/>
        <end position="936"/>
    </location>
</feature>
<feature type="domain" description="Cilia- and flagella-associated protein 69 ARM repeats" evidence="2">
    <location>
        <begin position="198"/>
        <end position="481"/>
    </location>
</feature>
<dbReference type="Gene3D" id="1.25.10.10">
    <property type="entry name" value="Leucine-rich Repeat Variant"/>
    <property type="match status" value="1"/>
</dbReference>
<dbReference type="Proteomes" id="UP000019132">
    <property type="component" value="Unassembled WGS sequence"/>
</dbReference>
<feature type="domain" description="Cilia- and flagella-associated protein 69 ARM repeats" evidence="2">
    <location>
        <begin position="510"/>
        <end position="654"/>
    </location>
</feature>
<dbReference type="STRING" id="431595.K3WRH7"/>
<dbReference type="EnsemblProtists" id="PYU1_T007571">
    <property type="protein sequence ID" value="PYU1_T007571"/>
    <property type="gene ID" value="PYU1_G007555"/>
</dbReference>
<evidence type="ECO:0000313" key="3">
    <source>
        <dbReference type="EnsemblProtists" id="PYU1_T007571"/>
    </source>
</evidence>
<dbReference type="VEuPathDB" id="FungiDB:PYU1_G007555"/>
<dbReference type="InterPro" id="IPR011989">
    <property type="entry name" value="ARM-like"/>
</dbReference>
<evidence type="ECO:0000313" key="4">
    <source>
        <dbReference type="Proteomes" id="UP000019132"/>
    </source>
</evidence>
<reference evidence="3" key="3">
    <citation type="submission" date="2015-02" db="UniProtKB">
        <authorList>
            <consortium name="EnsemblProtists"/>
        </authorList>
    </citation>
    <scope>IDENTIFICATION</scope>
    <source>
        <strain evidence="3">DAOM BR144</strain>
    </source>
</reference>
<accession>K3WRH7</accession>
<dbReference type="PANTHER" id="PTHR14716">
    <property type="entry name" value="CILIA- AND FLAGELLA-ASSOCIATED PROTEIN 69"/>
    <property type="match status" value="1"/>
</dbReference>
<dbReference type="InterPro" id="IPR016024">
    <property type="entry name" value="ARM-type_fold"/>
</dbReference>